<dbReference type="AlphaFoldDB" id="A0A5J5EQI4"/>
<keyword evidence="2" id="KW-1133">Transmembrane helix</keyword>
<feature type="region of interest" description="Disordered" evidence="1">
    <location>
        <begin position="53"/>
        <end position="99"/>
    </location>
</feature>
<protein>
    <submittedName>
        <fullName evidence="3">Uncharacterized protein</fullName>
    </submittedName>
</protein>
<sequence length="201" mass="21615">MNFCIRLGPCKGQDNGVFQLNSARLGDLDGTEVDDLGADAALLRQGLSGNDGLADAMGQRRNGNASTGELDLSLSDGEAHSDPPTDMPNSDPTPASTSTVRPLPAAAVAVIATASIILFLAAIVGGYWYNRRREPRVRMEAEEEEEVVMKQYAGEAPLVDRKVGGDGKKFAYPTLDPYAEHQRYGYEVDGQPHPATVPRER</sequence>
<evidence type="ECO:0000313" key="3">
    <source>
        <dbReference type="EMBL" id="KAA8899736.1"/>
    </source>
</evidence>
<evidence type="ECO:0000256" key="2">
    <source>
        <dbReference type="SAM" id="Phobius"/>
    </source>
</evidence>
<keyword evidence="2" id="KW-0472">Membrane</keyword>
<dbReference type="EMBL" id="VXIS01000163">
    <property type="protein sequence ID" value="KAA8899736.1"/>
    <property type="molecule type" value="Genomic_DNA"/>
</dbReference>
<gene>
    <name evidence="3" type="ORF">FN846DRAFT_909521</name>
</gene>
<evidence type="ECO:0000256" key="1">
    <source>
        <dbReference type="SAM" id="MobiDB-lite"/>
    </source>
</evidence>
<name>A0A5J5EQI4_9PEZI</name>
<evidence type="ECO:0000313" key="4">
    <source>
        <dbReference type="Proteomes" id="UP000326924"/>
    </source>
</evidence>
<proteinExistence type="predicted"/>
<feature type="transmembrane region" description="Helical" evidence="2">
    <location>
        <begin position="105"/>
        <end position="129"/>
    </location>
</feature>
<keyword evidence="4" id="KW-1185">Reference proteome</keyword>
<feature type="compositionally biased region" description="Polar residues" evidence="1">
    <location>
        <begin position="87"/>
        <end position="99"/>
    </location>
</feature>
<dbReference type="Proteomes" id="UP000326924">
    <property type="component" value="Unassembled WGS sequence"/>
</dbReference>
<organism evidence="3 4">
    <name type="scientific">Sphaerosporella brunnea</name>
    <dbReference type="NCBI Taxonomy" id="1250544"/>
    <lineage>
        <taxon>Eukaryota</taxon>
        <taxon>Fungi</taxon>
        <taxon>Dikarya</taxon>
        <taxon>Ascomycota</taxon>
        <taxon>Pezizomycotina</taxon>
        <taxon>Pezizomycetes</taxon>
        <taxon>Pezizales</taxon>
        <taxon>Pyronemataceae</taxon>
        <taxon>Sphaerosporella</taxon>
    </lineage>
</organism>
<reference evidence="3 4" key="1">
    <citation type="submission" date="2019-09" db="EMBL/GenBank/DDBJ databases">
        <title>Draft genome of the ectomycorrhizal ascomycete Sphaerosporella brunnea.</title>
        <authorList>
            <consortium name="DOE Joint Genome Institute"/>
            <person name="Benucci G.M."/>
            <person name="Marozzi G."/>
            <person name="Antonielli L."/>
            <person name="Sanchez S."/>
            <person name="Marco P."/>
            <person name="Wang X."/>
            <person name="Falini L.B."/>
            <person name="Barry K."/>
            <person name="Haridas S."/>
            <person name="Lipzen A."/>
            <person name="Labutti K."/>
            <person name="Grigoriev I.V."/>
            <person name="Murat C."/>
            <person name="Martin F."/>
            <person name="Albertini E."/>
            <person name="Donnini D."/>
            <person name="Bonito G."/>
        </authorList>
    </citation>
    <scope>NUCLEOTIDE SEQUENCE [LARGE SCALE GENOMIC DNA]</scope>
    <source>
        <strain evidence="3 4">Sb_GMNB300</strain>
    </source>
</reference>
<dbReference type="InParanoid" id="A0A5J5EQI4"/>
<comment type="caution">
    <text evidence="3">The sequence shown here is derived from an EMBL/GenBank/DDBJ whole genome shotgun (WGS) entry which is preliminary data.</text>
</comment>
<accession>A0A5J5EQI4</accession>
<keyword evidence="2" id="KW-0812">Transmembrane</keyword>